<gene>
    <name evidence="6" type="ORF">OCTVUL_1B016119</name>
</gene>
<feature type="transmembrane region" description="Helical" evidence="5">
    <location>
        <begin position="96"/>
        <end position="118"/>
    </location>
</feature>
<keyword evidence="7" id="KW-1185">Reference proteome</keyword>
<dbReference type="PANTHER" id="PTHR19282:SF431">
    <property type="entry name" value="TETRASPANIN 26A, ISOFORM B-RELATED"/>
    <property type="match status" value="1"/>
</dbReference>
<dbReference type="PRINTS" id="PR00259">
    <property type="entry name" value="TMFOUR"/>
</dbReference>
<dbReference type="Gene3D" id="1.10.1450.10">
    <property type="entry name" value="Tetraspanin"/>
    <property type="match status" value="1"/>
</dbReference>
<dbReference type="InterPro" id="IPR028927">
    <property type="entry name" value="Man-6-P_rcpt"/>
</dbReference>
<dbReference type="GO" id="GO:0005886">
    <property type="term" value="C:plasma membrane"/>
    <property type="evidence" value="ECO:0007669"/>
    <property type="project" value="TreeGrafter"/>
</dbReference>
<dbReference type="Pfam" id="PF02157">
    <property type="entry name" value="Man-6-P_recep"/>
    <property type="match status" value="1"/>
</dbReference>
<evidence type="ECO:0000313" key="6">
    <source>
        <dbReference type="EMBL" id="CAI9738908.1"/>
    </source>
</evidence>
<proteinExistence type="predicted"/>
<feature type="transmembrane region" description="Helical" evidence="5">
    <location>
        <begin position="64"/>
        <end position="84"/>
    </location>
</feature>
<dbReference type="EMBL" id="OX597835">
    <property type="protein sequence ID" value="CAI9738908.1"/>
    <property type="molecule type" value="Genomic_DNA"/>
</dbReference>
<dbReference type="SUPFAM" id="SSF48652">
    <property type="entry name" value="Tetraspanin"/>
    <property type="match status" value="1"/>
</dbReference>
<keyword evidence="2 5" id="KW-0812">Transmembrane</keyword>
<comment type="subcellular location">
    <subcellularLocation>
        <location evidence="1">Membrane</location>
        <topology evidence="1">Multi-pass membrane protein</topology>
    </subcellularLocation>
</comment>
<evidence type="ECO:0000256" key="4">
    <source>
        <dbReference type="ARBA" id="ARBA00023136"/>
    </source>
</evidence>
<dbReference type="Proteomes" id="UP001162480">
    <property type="component" value="Chromosome 22"/>
</dbReference>
<feature type="transmembrane region" description="Helical" evidence="5">
    <location>
        <begin position="397"/>
        <end position="418"/>
    </location>
</feature>
<protein>
    <submittedName>
        <fullName evidence="6">Tetraspanintetraspanin-33-like</fullName>
    </submittedName>
</protein>
<keyword evidence="3 5" id="KW-1133">Transmembrane helix</keyword>
<dbReference type="Pfam" id="PF00335">
    <property type="entry name" value="Tetraspanin"/>
    <property type="match status" value="1"/>
</dbReference>
<evidence type="ECO:0000256" key="1">
    <source>
        <dbReference type="ARBA" id="ARBA00004141"/>
    </source>
</evidence>
<accession>A0AA36FM33</accession>
<organism evidence="6 7">
    <name type="scientific">Octopus vulgaris</name>
    <name type="common">Common octopus</name>
    <dbReference type="NCBI Taxonomy" id="6645"/>
    <lineage>
        <taxon>Eukaryota</taxon>
        <taxon>Metazoa</taxon>
        <taxon>Spiralia</taxon>
        <taxon>Lophotrochozoa</taxon>
        <taxon>Mollusca</taxon>
        <taxon>Cephalopoda</taxon>
        <taxon>Coleoidea</taxon>
        <taxon>Octopodiformes</taxon>
        <taxon>Octopoda</taxon>
        <taxon>Incirrata</taxon>
        <taxon>Octopodidae</taxon>
        <taxon>Octopus</taxon>
    </lineage>
</organism>
<dbReference type="InterPro" id="IPR018499">
    <property type="entry name" value="Tetraspanin/Peripherin"/>
</dbReference>
<keyword evidence="4 5" id="KW-0472">Membrane</keyword>
<evidence type="ECO:0000256" key="5">
    <source>
        <dbReference type="SAM" id="Phobius"/>
    </source>
</evidence>
<sequence>MANRNHVEDDSYVSPLLKYTVFISNFVVWLVGAALAGIGIWAYIEKTHFNHAQIENIYDAIFDISLIFIILGIIIFILGLTGYIGALRENICLLKCFNILLGGIFLFLFGASVAAFLLKDKFIGKLTSIFQENVIPKYTEDDDTKSLVNWIQEQLKCCGVGEAGYKDWNKNEYFNCTGNEKRVVHAIVECSVPYSCCKHPDDISEHLKNQKCGSRVLLLDEVPAMRGADASDDVEELCQQLGPCKCRMANETGEINLKNVAFFNGKPRFVIALNQTFSVAYNPCVGFTLAPGPDVSDKCKDAAVCVFKVSDKNSSYRNRGQSKSAKFQFDQESSKFFISYTSPDQLFKTHVYLQCSPVDQLSVIKSREANQSLSLLLQSVCACPGGCTTPHSSFSPGSYIVIVFFSILFIYLSLGILYKRIVYSAEGTELVPNREGWASFFTLVKDGYLFFISPCLGNTIDYRYYQRL</sequence>
<dbReference type="AlphaFoldDB" id="A0AA36FM33"/>
<name>A0AA36FM33_OCTVU</name>
<evidence type="ECO:0000313" key="7">
    <source>
        <dbReference type="Proteomes" id="UP001162480"/>
    </source>
</evidence>
<evidence type="ECO:0000256" key="3">
    <source>
        <dbReference type="ARBA" id="ARBA00022989"/>
    </source>
</evidence>
<feature type="transmembrane region" description="Helical" evidence="5">
    <location>
        <begin position="21"/>
        <end position="44"/>
    </location>
</feature>
<dbReference type="InterPro" id="IPR008952">
    <property type="entry name" value="Tetraspanin_EC2_sf"/>
</dbReference>
<reference evidence="6" key="1">
    <citation type="submission" date="2023-08" db="EMBL/GenBank/DDBJ databases">
        <authorList>
            <person name="Alioto T."/>
            <person name="Alioto T."/>
            <person name="Gomez Garrido J."/>
        </authorList>
    </citation>
    <scope>NUCLEOTIDE SEQUENCE</scope>
</reference>
<evidence type="ECO:0000256" key="2">
    <source>
        <dbReference type="ARBA" id="ARBA00022692"/>
    </source>
</evidence>
<dbReference type="PANTHER" id="PTHR19282">
    <property type="entry name" value="TETRASPANIN"/>
    <property type="match status" value="1"/>
</dbReference>